<name>A0A2G8JKG3_STIJA</name>
<keyword evidence="2" id="KW-1133">Transmembrane helix</keyword>
<feature type="compositionally biased region" description="Polar residues" evidence="1">
    <location>
        <begin position="41"/>
        <end position="60"/>
    </location>
</feature>
<evidence type="ECO:0000313" key="3">
    <source>
        <dbReference type="EMBL" id="PIK36225.1"/>
    </source>
</evidence>
<comment type="caution">
    <text evidence="3">The sequence shown here is derived from an EMBL/GenBank/DDBJ whole genome shotgun (WGS) entry which is preliminary data.</text>
</comment>
<protein>
    <submittedName>
        <fullName evidence="3">Uncharacterized protein</fullName>
    </submittedName>
</protein>
<feature type="transmembrane region" description="Helical" evidence="2">
    <location>
        <begin position="156"/>
        <end position="179"/>
    </location>
</feature>
<feature type="compositionally biased region" description="Polar residues" evidence="1">
    <location>
        <begin position="8"/>
        <end position="26"/>
    </location>
</feature>
<dbReference type="Proteomes" id="UP000230750">
    <property type="component" value="Unassembled WGS sequence"/>
</dbReference>
<gene>
    <name evidence="3" type="ORF">BSL78_26943</name>
</gene>
<feature type="region of interest" description="Disordered" evidence="1">
    <location>
        <begin position="1"/>
        <end position="27"/>
    </location>
</feature>
<feature type="region of interest" description="Disordered" evidence="1">
    <location>
        <begin position="39"/>
        <end position="60"/>
    </location>
</feature>
<keyword evidence="4" id="KW-1185">Reference proteome</keyword>
<dbReference type="AlphaFoldDB" id="A0A2G8JKG3"/>
<keyword evidence="2" id="KW-0472">Membrane</keyword>
<keyword evidence="2" id="KW-0812">Transmembrane</keyword>
<proteinExistence type="predicted"/>
<evidence type="ECO:0000313" key="4">
    <source>
        <dbReference type="Proteomes" id="UP000230750"/>
    </source>
</evidence>
<organism evidence="3 4">
    <name type="scientific">Stichopus japonicus</name>
    <name type="common">Sea cucumber</name>
    <dbReference type="NCBI Taxonomy" id="307972"/>
    <lineage>
        <taxon>Eukaryota</taxon>
        <taxon>Metazoa</taxon>
        <taxon>Echinodermata</taxon>
        <taxon>Eleutherozoa</taxon>
        <taxon>Echinozoa</taxon>
        <taxon>Holothuroidea</taxon>
        <taxon>Aspidochirotacea</taxon>
        <taxon>Aspidochirotida</taxon>
        <taxon>Stichopodidae</taxon>
        <taxon>Apostichopus</taxon>
    </lineage>
</organism>
<accession>A0A2G8JKG3</accession>
<dbReference type="EMBL" id="MRZV01001714">
    <property type="protein sequence ID" value="PIK36225.1"/>
    <property type="molecule type" value="Genomic_DNA"/>
</dbReference>
<evidence type="ECO:0000256" key="2">
    <source>
        <dbReference type="SAM" id="Phobius"/>
    </source>
</evidence>
<reference evidence="3 4" key="1">
    <citation type="journal article" date="2017" name="PLoS Biol.">
        <title>The sea cucumber genome provides insights into morphological evolution and visceral regeneration.</title>
        <authorList>
            <person name="Zhang X."/>
            <person name="Sun L."/>
            <person name="Yuan J."/>
            <person name="Sun Y."/>
            <person name="Gao Y."/>
            <person name="Zhang L."/>
            <person name="Li S."/>
            <person name="Dai H."/>
            <person name="Hamel J.F."/>
            <person name="Liu C."/>
            <person name="Yu Y."/>
            <person name="Liu S."/>
            <person name="Lin W."/>
            <person name="Guo K."/>
            <person name="Jin S."/>
            <person name="Xu P."/>
            <person name="Storey K.B."/>
            <person name="Huan P."/>
            <person name="Zhang T."/>
            <person name="Zhou Y."/>
            <person name="Zhang J."/>
            <person name="Lin C."/>
            <person name="Li X."/>
            <person name="Xing L."/>
            <person name="Huo D."/>
            <person name="Sun M."/>
            <person name="Wang L."/>
            <person name="Mercier A."/>
            <person name="Li F."/>
            <person name="Yang H."/>
            <person name="Xiang J."/>
        </authorList>
    </citation>
    <scope>NUCLEOTIDE SEQUENCE [LARGE SCALE GENOMIC DNA]</scope>
    <source>
        <strain evidence="3">Shaxun</strain>
        <tissue evidence="3">Muscle</tissue>
    </source>
</reference>
<evidence type="ECO:0000256" key="1">
    <source>
        <dbReference type="SAM" id="MobiDB-lite"/>
    </source>
</evidence>
<sequence>MCYILDGDTQSNGSDIHSTNDVPTNSHHIDNTAAVELPIQDSDSQHSNEATSESQISRSEQAAAFGGDHIVDVRGSHGNDEDNATESFQRKIILENFGESKSRESKGERVVIENRQTEQELVRSDQTIVDLSAGSGPNRERVNIGSNVNNKRRKNFSLVLCSLIVLLVLLIGPALLIILSSL</sequence>